<evidence type="ECO:0000313" key="2">
    <source>
        <dbReference type="EMBL" id="GMI71444.1"/>
    </source>
</evidence>
<protein>
    <recommendedName>
        <fullName evidence="1">Endonuclease/exonuclease/phosphatase domain-containing protein</fullName>
    </recommendedName>
</protein>
<dbReference type="Pfam" id="PF03372">
    <property type="entry name" value="Exo_endo_phos"/>
    <property type="match status" value="1"/>
</dbReference>
<evidence type="ECO:0000259" key="1">
    <source>
        <dbReference type="Pfam" id="PF03372"/>
    </source>
</evidence>
<reference evidence="2" key="1">
    <citation type="submission" date="2023-05" db="EMBL/GenBank/DDBJ databases">
        <title>Genome and transcriptome analyses reveal genes involved in the formation of fine ridges on petal epidermal cells in Hibiscus trionum.</title>
        <authorList>
            <person name="Koshimizu S."/>
            <person name="Masuda S."/>
            <person name="Ishii T."/>
            <person name="Shirasu K."/>
            <person name="Hoshino A."/>
            <person name="Arita M."/>
        </authorList>
    </citation>
    <scope>NUCLEOTIDE SEQUENCE</scope>
    <source>
        <strain evidence="2">Hamamatsu line</strain>
    </source>
</reference>
<dbReference type="OrthoDB" id="952894at2759"/>
<evidence type="ECO:0000313" key="3">
    <source>
        <dbReference type="Proteomes" id="UP001165190"/>
    </source>
</evidence>
<dbReference type="InterPro" id="IPR036691">
    <property type="entry name" value="Endo/exonu/phosph_ase_sf"/>
</dbReference>
<keyword evidence="3" id="KW-1185">Reference proteome</keyword>
<dbReference type="EMBL" id="BSYR01000010">
    <property type="protein sequence ID" value="GMI71444.1"/>
    <property type="molecule type" value="Genomic_DNA"/>
</dbReference>
<dbReference type="InterPro" id="IPR005135">
    <property type="entry name" value="Endo/exonuclease/phosphatase"/>
</dbReference>
<dbReference type="Proteomes" id="UP001165190">
    <property type="component" value="Unassembled WGS sequence"/>
</dbReference>
<proteinExistence type="predicted"/>
<accession>A0A9W7H5K7</accession>
<sequence>MELSIISWNIRGLGKLEKLVAIRRLVLQEKPKILFIQETKLNNFTPVILRGLRCFQKFEKIFSPAVGSSGGLLTIWDPEFFTVTESLSFRRFIAIIGHFRGGQFMCGLVNVYGPSTDTEKLDFFREVLEFLRNHRVAWCLGGDFNAYISCEEKIGSAFNLANMELFRAFISEANLIDLPLKGGGFAWSNNKEVATFVRLDKFLVDDNFLVNFHELNQNLLPKSISDHNAISLVNKGSAWGPKPFKLFNYLMELDGFEEVVVESLKQQKQRNNRLGILSLLKGTKSAIRVWTGKRNILQNGVIPQLEAKIF</sequence>
<dbReference type="PANTHER" id="PTHR33710:SF64">
    <property type="entry name" value="ENDONUCLEASE_EXONUCLEASE_PHOSPHATASE DOMAIN-CONTAINING PROTEIN"/>
    <property type="match status" value="1"/>
</dbReference>
<dbReference type="Gene3D" id="3.60.10.10">
    <property type="entry name" value="Endonuclease/exonuclease/phosphatase"/>
    <property type="match status" value="1"/>
</dbReference>
<organism evidence="2 3">
    <name type="scientific">Hibiscus trionum</name>
    <name type="common">Flower of an hour</name>
    <dbReference type="NCBI Taxonomy" id="183268"/>
    <lineage>
        <taxon>Eukaryota</taxon>
        <taxon>Viridiplantae</taxon>
        <taxon>Streptophyta</taxon>
        <taxon>Embryophyta</taxon>
        <taxon>Tracheophyta</taxon>
        <taxon>Spermatophyta</taxon>
        <taxon>Magnoliopsida</taxon>
        <taxon>eudicotyledons</taxon>
        <taxon>Gunneridae</taxon>
        <taxon>Pentapetalae</taxon>
        <taxon>rosids</taxon>
        <taxon>malvids</taxon>
        <taxon>Malvales</taxon>
        <taxon>Malvaceae</taxon>
        <taxon>Malvoideae</taxon>
        <taxon>Hibiscus</taxon>
    </lineage>
</organism>
<feature type="domain" description="Endonuclease/exonuclease/phosphatase" evidence="1">
    <location>
        <begin position="6"/>
        <end position="227"/>
    </location>
</feature>
<gene>
    <name evidence="2" type="ORF">HRI_000813700</name>
</gene>
<dbReference type="GO" id="GO:0003824">
    <property type="term" value="F:catalytic activity"/>
    <property type="evidence" value="ECO:0007669"/>
    <property type="project" value="InterPro"/>
</dbReference>
<dbReference type="PANTHER" id="PTHR33710">
    <property type="entry name" value="BNAC02G09200D PROTEIN"/>
    <property type="match status" value="1"/>
</dbReference>
<name>A0A9W7H5K7_HIBTR</name>
<comment type="caution">
    <text evidence="2">The sequence shown here is derived from an EMBL/GenBank/DDBJ whole genome shotgun (WGS) entry which is preliminary data.</text>
</comment>
<dbReference type="SUPFAM" id="SSF56219">
    <property type="entry name" value="DNase I-like"/>
    <property type="match status" value="1"/>
</dbReference>
<dbReference type="AlphaFoldDB" id="A0A9W7H5K7"/>